<reference evidence="2 3" key="1">
    <citation type="submission" date="2017-11" db="EMBL/GenBank/DDBJ databases">
        <title>Draft genome sequence of magnetotactic bacterium Magnetospirillum kuznetsovii LBB-42.</title>
        <authorList>
            <person name="Grouzdev D.S."/>
            <person name="Rysina M.S."/>
            <person name="Baslerov R.V."/>
            <person name="Koziaeva V."/>
        </authorList>
    </citation>
    <scope>NUCLEOTIDE SEQUENCE [LARGE SCALE GENOMIC DNA]</scope>
    <source>
        <strain evidence="2 3">LBB-42</strain>
    </source>
</reference>
<sequence>MDVSSVGVANSAQYLQKATSGSQAPLTPIKQEEQAAQVFAQVVAQSPQPQQQQPKAVSPEDVGKSGVGQILDVQA</sequence>
<organism evidence="2 3">
    <name type="scientific">Paramagnetospirillum kuznetsovii</name>
    <dbReference type="NCBI Taxonomy" id="2053833"/>
    <lineage>
        <taxon>Bacteria</taxon>
        <taxon>Pseudomonadati</taxon>
        <taxon>Pseudomonadota</taxon>
        <taxon>Alphaproteobacteria</taxon>
        <taxon>Rhodospirillales</taxon>
        <taxon>Magnetospirillaceae</taxon>
        <taxon>Paramagnetospirillum</taxon>
    </lineage>
</organism>
<protein>
    <submittedName>
        <fullName evidence="2">Uncharacterized protein</fullName>
    </submittedName>
</protein>
<gene>
    <name evidence="2" type="ORF">CU669_06245</name>
</gene>
<feature type="compositionally biased region" description="Low complexity" evidence="1">
    <location>
        <begin position="43"/>
        <end position="59"/>
    </location>
</feature>
<dbReference type="Proteomes" id="UP000251075">
    <property type="component" value="Unassembled WGS sequence"/>
</dbReference>
<dbReference type="EMBL" id="PGTO01000003">
    <property type="protein sequence ID" value="RAU23070.1"/>
    <property type="molecule type" value="Genomic_DNA"/>
</dbReference>
<accession>A0A364P1D6</accession>
<comment type="caution">
    <text evidence="2">The sequence shown here is derived from an EMBL/GenBank/DDBJ whole genome shotgun (WGS) entry which is preliminary data.</text>
</comment>
<feature type="region of interest" description="Disordered" evidence="1">
    <location>
        <begin position="43"/>
        <end position="75"/>
    </location>
</feature>
<evidence type="ECO:0000313" key="3">
    <source>
        <dbReference type="Proteomes" id="UP000251075"/>
    </source>
</evidence>
<name>A0A364P1D6_9PROT</name>
<dbReference type="AlphaFoldDB" id="A0A364P1D6"/>
<proteinExistence type="predicted"/>
<keyword evidence="3" id="KW-1185">Reference proteome</keyword>
<evidence type="ECO:0000313" key="2">
    <source>
        <dbReference type="EMBL" id="RAU23070.1"/>
    </source>
</evidence>
<evidence type="ECO:0000256" key="1">
    <source>
        <dbReference type="SAM" id="MobiDB-lite"/>
    </source>
</evidence>
<dbReference type="RefSeq" id="WP_112143051.1">
    <property type="nucleotide sequence ID" value="NZ_PGTO01000003.1"/>
</dbReference>